<dbReference type="InterPro" id="IPR027385">
    <property type="entry name" value="Beta-barrel_OMP"/>
</dbReference>
<reference evidence="4 5" key="1">
    <citation type="journal article" date="2021" name="Int. J. Syst. Evol. Microbiol.">
        <title>Capnocytophaga periodontitidis sp. nov., isolated from subgingival plaque of periodontitis patient.</title>
        <authorList>
            <person name="Zhang Y."/>
            <person name="Qiao D."/>
            <person name="Shi W."/>
            <person name="Wu D."/>
            <person name="Cai M."/>
        </authorList>
    </citation>
    <scope>NUCLEOTIDE SEQUENCE [LARGE SCALE GENOMIC DNA]</scope>
    <source>
        <strain evidence="4 5">051621</strain>
    </source>
</reference>
<proteinExistence type="predicted"/>
<dbReference type="InterPro" id="IPR011250">
    <property type="entry name" value="OMP/PagP_B-barrel"/>
</dbReference>
<accession>A0ABS0SNB6</accession>
<evidence type="ECO:0000259" key="3">
    <source>
        <dbReference type="Pfam" id="PF13505"/>
    </source>
</evidence>
<dbReference type="RefSeq" id="WP_198466819.1">
    <property type="nucleotide sequence ID" value="NZ_JAEFDC010000007.1"/>
</dbReference>
<evidence type="ECO:0000256" key="2">
    <source>
        <dbReference type="SAM" id="SignalP"/>
    </source>
</evidence>
<dbReference type="EMBL" id="JAEFDC010000007">
    <property type="protein sequence ID" value="MBI1647185.1"/>
    <property type="molecule type" value="Genomic_DNA"/>
</dbReference>
<keyword evidence="1 2" id="KW-0732">Signal</keyword>
<feature type="domain" description="Outer membrane protein beta-barrel" evidence="3">
    <location>
        <begin position="17"/>
        <end position="245"/>
    </location>
</feature>
<dbReference type="Proteomes" id="UP000641139">
    <property type="component" value="Unassembled WGS sequence"/>
</dbReference>
<dbReference type="SUPFAM" id="SSF56925">
    <property type="entry name" value="OMPA-like"/>
    <property type="match status" value="1"/>
</dbReference>
<feature type="signal peptide" evidence="2">
    <location>
        <begin position="1"/>
        <end position="26"/>
    </location>
</feature>
<evidence type="ECO:0000313" key="4">
    <source>
        <dbReference type="EMBL" id="MBI1647185.1"/>
    </source>
</evidence>
<sequence length="245" mass="26961">MLNNKKKNRIITTIAVAFATLTAVNAQEFKVGAKAGLLLSDLSITTTSSQWSDRGTSYLETVDINTTLKAGFHFGGFIEYGFNDRLFVEGGIDYAFQGAKVKSAESTTVNLSTHASTHKKETLNKASVKTQQLNIPLWVKYDIAGFRPKVGVNLGFLTKAEYKVKNENGNLDTFSLDPDKTFDFGLGVGAEYNLPFGLFFDATFNLGLSKTSLKSKYEKNGNVTLDFPGLEFKNRVIQIGVGYKF</sequence>
<protein>
    <submittedName>
        <fullName evidence="4">PorT family protein</fullName>
    </submittedName>
</protein>
<organism evidence="4 5">
    <name type="scientific">Capnocytophaga periodontitidis</name>
    <dbReference type="NCBI Taxonomy" id="2795027"/>
    <lineage>
        <taxon>Bacteria</taxon>
        <taxon>Pseudomonadati</taxon>
        <taxon>Bacteroidota</taxon>
        <taxon>Flavobacteriia</taxon>
        <taxon>Flavobacteriales</taxon>
        <taxon>Flavobacteriaceae</taxon>
        <taxon>Capnocytophaga</taxon>
    </lineage>
</organism>
<comment type="caution">
    <text evidence="4">The sequence shown here is derived from an EMBL/GenBank/DDBJ whole genome shotgun (WGS) entry which is preliminary data.</text>
</comment>
<name>A0ABS0SNB6_9FLAO</name>
<dbReference type="Gene3D" id="2.40.160.20">
    <property type="match status" value="1"/>
</dbReference>
<keyword evidence="5" id="KW-1185">Reference proteome</keyword>
<dbReference type="Pfam" id="PF13505">
    <property type="entry name" value="OMP_b-brl"/>
    <property type="match status" value="1"/>
</dbReference>
<gene>
    <name evidence="4" type="ORF">I7X30_08965</name>
</gene>
<feature type="chain" id="PRO_5045912384" evidence="2">
    <location>
        <begin position="27"/>
        <end position="245"/>
    </location>
</feature>
<evidence type="ECO:0000313" key="5">
    <source>
        <dbReference type="Proteomes" id="UP000641139"/>
    </source>
</evidence>
<evidence type="ECO:0000256" key="1">
    <source>
        <dbReference type="ARBA" id="ARBA00022729"/>
    </source>
</evidence>